<dbReference type="PANTHER" id="PTHR30126:SF64">
    <property type="entry name" value="HTH-TYPE TRANSCRIPTIONAL REGULATOR CITR"/>
    <property type="match status" value="1"/>
</dbReference>
<keyword evidence="2" id="KW-0805">Transcription regulation</keyword>
<dbReference type="OrthoDB" id="9803735at2"/>
<reference evidence="6 7" key="1">
    <citation type="submission" date="2018-06" db="EMBL/GenBank/DDBJ databases">
        <title>Genomic Encyclopedia of Type Strains, Phase III (KMG-III): the genomes of soil and plant-associated and newly described type strains.</title>
        <authorList>
            <person name="Whitman W."/>
        </authorList>
    </citation>
    <scope>NUCLEOTIDE SEQUENCE [LARGE SCALE GENOMIC DNA]</scope>
    <source>
        <strain evidence="6 7">CGMCC 1.8979</strain>
    </source>
</reference>
<dbReference type="CDD" id="cd05466">
    <property type="entry name" value="PBP2_LTTR_substrate"/>
    <property type="match status" value="1"/>
</dbReference>
<dbReference type="Pfam" id="PF03466">
    <property type="entry name" value="LysR_substrate"/>
    <property type="match status" value="1"/>
</dbReference>
<dbReference type="InterPro" id="IPR036390">
    <property type="entry name" value="WH_DNA-bd_sf"/>
</dbReference>
<dbReference type="PANTHER" id="PTHR30126">
    <property type="entry name" value="HTH-TYPE TRANSCRIPTIONAL REGULATOR"/>
    <property type="match status" value="1"/>
</dbReference>
<dbReference type="PROSITE" id="PS50931">
    <property type="entry name" value="HTH_LYSR"/>
    <property type="match status" value="1"/>
</dbReference>
<dbReference type="AlphaFoldDB" id="A0A327Y8K0"/>
<dbReference type="Gene3D" id="3.40.190.290">
    <property type="match status" value="1"/>
</dbReference>
<gene>
    <name evidence="6" type="ORF">B0I26_11272</name>
</gene>
<name>A0A327Y8K0_9BACL</name>
<dbReference type="Proteomes" id="UP000248555">
    <property type="component" value="Unassembled WGS sequence"/>
</dbReference>
<dbReference type="Pfam" id="PF00126">
    <property type="entry name" value="HTH_1"/>
    <property type="match status" value="1"/>
</dbReference>
<protein>
    <submittedName>
        <fullName evidence="6">LysR family transcriptional repressor of citA</fullName>
    </submittedName>
</protein>
<evidence type="ECO:0000313" key="7">
    <source>
        <dbReference type="Proteomes" id="UP000248555"/>
    </source>
</evidence>
<comment type="similarity">
    <text evidence="1">Belongs to the LysR transcriptional regulatory family.</text>
</comment>
<evidence type="ECO:0000256" key="1">
    <source>
        <dbReference type="ARBA" id="ARBA00009437"/>
    </source>
</evidence>
<sequence length="292" mass="33931">MDLKWLKTFLIAAKYENFRQAAEELFLTQPAVTKHIQKLEENLQIQLFKRHGRKVSLTPAGYKFLPYAREMMSKYENGIEEFESWKQGYSHKLVIAIAPQLASSILPSLLRRFINNHSDIEMIINVVKSYEIGEEISAGRADLGLTKMRPVQTNVNSVVLYEESVTLVGPNEKGNSILDEETMLRKYRLLTHNHPDYWESLLFEIKKHYPTVRTMRVNQVEVTKRFIEEGLGVSYLPLTMVKEEIKQKKIIEIAPTLITPPKSSTYLVTKIETKEARIFIDFLREQLRNIST</sequence>
<evidence type="ECO:0000313" key="6">
    <source>
        <dbReference type="EMBL" id="RAK17350.1"/>
    </source>
</evidence>
<dbReference type="InterPro" id="IPR005119">
    <property type="entry name" value="LysR_subst-bd"/>
</dbReference>
<evidence type="ECO:0000256" key="2">
    <source>
        <dbReference type="ARBA" id="ARBA00023015"/>
    </source>
</evidence>
<evidence type="ECO:0000259" key="5">
    <source>
        <dbReference type="PROSITE" id="PS50931"/>
    </source>
</evidence>
<proteinExistence type="inferred from homology"/>
<evidence type="ECO:0000256" key="4">
    <source>
        <dbReference type="ARBA" id="ARBA00023163"/>
    </source>
</evidence>
<keyword evidence="7" id="KW-1185">Reference proteome</keyword>
<feature type="domain" description="HTH lysR-type" evidence="5">
    <location>
        <begin position="1"/>
        <end position="58"/>
    </location>
</feature>
<accession>A0A327Y8K0</accession>
<comment type="caution">
    <text evidence="6">The sequence shown here is derived from an EMBL/GenBank/DDBJ whole genome shotgun (WGS) entry which is preliminary data.</text>
</comment>
<keyword evidence="3" id="KW-0238">DNA-binding</keyword>
<dbReference type="FunFam" id="1.10.10.10:FF:000001">
    <property type="entry name" value="LysR family transcriptional regulator"/>
    <property type="match status" value="1"/>
</dbReference>
<dbReference type="InterPro" id="IPR000847">
    <property type="entry name" value="LysR_HTH_N"/>
</dbReference>
<evidence type="ECO:0000256" key="3">
    <source>
        <dbReference type="ARBA" id="ARBA00023125"/>
    </source>
</evidence>
<dbReference type="EMBL" id="QLMH01000012">
    <property type="protein sequence ID" value="RAK17350.1"/>
    <property type="molecule type" value="Genomic_DNA"/>
</dbReference>
<dbReference type="Gene3D" id="1.10.10.10">
    <property type="entry name" value="Winged helix-like DNA-binding domain superfamily/Winged helix DNA-binding domain"/>
    <property type="match status" value="1"/>
</dbReference>
<dbReference type="InterPro" id="IPR036388">
    <property type="entry name" value="WH-like_DNA-bd_sf"/>
</dbReference>
<organism evidence="6 7">
    <name type="scientific">Paranoxybacillus vitaminiphilus</name>
    <dbReference type="NCBI Taxonomy" id="581036"/>
    <lineage>
        <taxon>Bacteria</taxon>
        <taxon>Bacillati</taxon>
        <taxon>Bacillota</taxon>
        <taxon>Bacilli</taxon>
        <taxon>Bacillales</taxon>
        <taxon>Anoxybacillaceae</taxon>
        <taxon>Paranoxybacillus</taxon>
    </lineage>
</organism>
<dbReference type="RefSeq" id="WP_111645883.1">
    <property type="nucleotide sequence ID" value="NZ_QLMH01000012.1"/>
</dbReference>
<dbReference type="PRINTS" id="PR00039">
    <property type="entry name" value="HTHLYSR"/>
</dbReference>
<dbReference type="GO" id="GO:0003700">
    <property type="term" value="F:DNA-binding transcription factor activity"/>
    <property type="evidence" value="ECO:0007669"/>
    <property type="project" value="InterPro"/>
</dbReference>
<dbReference type="SUPFAM" id="SSF46785">
    <property type="entry name" value="Winged helix' DNA-binding domain"/>
    <property type="match status" value="1"/>
</dbReference>
<keyword evidence="4" id="KW-0804">Transcription</keyword>
<dbReference type="SUPFAM" id="SSF53850">
    <property type="entry name" value="Periplasmic binding protein-like II"/>
    <property type="match status" value="1"/>
</dbReference>
<dbReference type="GO" id="GO:0000976">
    <property type="term" value="F:transcription cis-regulatory region binding"/>
    <property type="evidence" value="ECO:0007669"/>
    <property type="project" value="TreeGrafter"/>
</dbReference>